<comment type="caution">
    <text evidence="3">The sequence shown here is derived from an EMBL/GenBank/DDBJ whole genome shotgun (WGS) entry which is preliminary data.</text>
</comment>
<name>N8RJ82_9GAMM</name>
<proteinExistence type="inferred from homology"/>
<dbReference type="PATRIC" id="fig|1217671.3.peg.1396"/>
<dbReference type="STRING" id="134533.GCA_001485085_00155"/>
<protein>
    <recommendedName>
        <fullName evidence="2">Phosphoribosyltransferase domain-containing protein</fullName>
    </recommendedName>
</protein>
<dbReference type="PANTHER" id="PTHR47505">
    <property type="entry name" value="DNA UTILIZATION PROTEIN YHGH"/>
    <property type="match status" value="1"/>
</dbReference>
<dbReference type="InterPro" id="IPR000836">
    <property type="entry name" value="PRTase_dom"/>
</dbReference>
<dbReference type="PANTHER" id="PTHR47505:SF1">
    <property type="entry name" value="DNA UTILIZATION PROTEIN YHGH"/>
    <property type="match status" value="1"/>
</dbReference>
<dbReference type="InterPro" id="IPR051910">
    <property type="entry name" value="ComF/GntX_DNA_util-trans"/>
</dbReference>
<comment type="similarity">
    <text evidence="1">Belongs to the ComF/GntX family.</text>
</comment>
<dbReference type="Proteomes" id="UP000018426">
    <property type="component" value="Unassembled WGS sequence"/>
</dbReference>
<evidence type="ECO:0000256" key="1">
    <source>
        <dbReference type="ARBA" id="ARBA00008007"/>
    </source>
</evidence>
<gene>
    <name evidence="3" type="ORF">F989_01406</name>
</gene>
<sequence>MLTACSNAGCLKLQDTLMFKLLGTSVQQVFDYCTPCSLCDIGIKQHFGVCHNCWQQLPWLKQHITRNQQQVFVACHYQYPIDRIIQQFKYEQKLHHQRLLNGLLLQLKLPRVQAIVPMPISTDRLVERGFNQTLLLAKALAHNLNIPVWQPVQRLAQHSQKGFSRLERLEDIEQQFISNPSGKIRYRKVLIVDDVVTTGSSITALSQALEQIGCQQIYSVCLAAAQHRESSLQGFADTMESPPL</sequence>
<organism evidence="3 4">
    <name type="scientific">Acinetobacter parvus NIPH 1103</name>
    <dbReference type="NCBI Taxonomy" id="1217671"/>
    <lineage>
        <taxon>Bacteria</taxon>
        <taxon>Pseudomonadati</taxon>
        <taxon>Pseudomonadota</taxon>
        <taxon>Gammaproteobacteria</taxon>
        <taxon>Moraxellales</taxon>
        <taxon>Moraxellaceae</taxon>
        <taxon>Acinetobacter</taxon>
    </lineage>
</organism>
<dbReference type="EMBL" id="APOL01000024">
    <property type="protein sequence ID" value="ENU33559.1"/>
    <property type="molecule type" value="Genomic_DNA"/>
</dbReference>
<accession>N8RJ82</accession>
<evidence type="ECO:0000259" key="2">
    <source>
        <dbReference type="Pfam" id="PF00156"/>
    </source>
</evidence>
<reference evidence="3 4" key="1">
    <citation type="submission" date="2013-02" db="EMBL/GenBank/DDBJ databases">
        <title>The Genome Sequence of Acinetobacter parvus NIPH 1103.</title>
        <authorList>
            <consortium name="The Broad Institute Genome Sequencing Platform"/>
            <consortium name="The Broad Institute Genome Sequencing Center for Infectious Disease"/>
            <person name="Cerqueira G."/>
            <person name="Feldgarden M."/>
            <person name="Courvalin P."/>
            <person name="Perichon B."/>
            <person name="Grillot-Courvalin C."/>
            <person name="Clermont D."/>
            <person name="Rocha E."/>
            <person name="Yoon E.-J."/>
            <person name="Nemec A."/>
            <person name="Walker B."/>
            <person name="Young S.K."/>
            <person name="Zeng Q."/>
            <person name="Gargeya S."/>
            <person name="Fitzgerald M."/>
            <person name="Haas B."/>
            <person name="Abouelleil A."/>
            <person name="Alvarado L."/>
            <person name="Arachchi H.M."/>
            <person name="Berlin A.M."/>
            <person name="Chapman S.B."/>
            <person name="Dewar J."/>
            <person name="Goldberg J."/>
            <person name="Griggs A."/>
            <person name="Gujja S."/>
            <person name="Hansen M."/>
            <person name="Howarth C."/>
            <person name="Imamovic A."/>
            <person name="Larimer J."/>
            <person name="McCowan C."/>
            <person name="Murphy C."/>
            <person name="Neiman D."/>
            <person name="Pearson M."/>
            <person name="Priest M."/>
            <person name="Roberts A."/>
            <person name="Saif S."/>
            <person name="Shea T."/>
            <person name="Sisk P."/>
            <person name="Sykes S."/>
            <person name="Wortman J."/>
            <person name="Nusbaum C."/>
            <person name="Birren B."/>
        </authorList>
    </citation>
    <scope>NUCLEOTIDE SEQUENCE [LARGE SCALE GENOMIC DNA]</scope>
    <source>
        <strain evidence="3 4">NIPH 1103</strain>
    </source>
</reference>
<dbReference type="Gene3D" id="3.40.50.2020">
    <property type="match status" value="1"/>
</dbReference>
<dbReference type="HOGENOM" id="CLU_054549_1_1_6"/>
<dbReference type="Pfam" id="PF00156">
    <property type="entry name" value="Pribosyltran"/>
    <property type="match status" value="1"/>
</dbReference>
<dbReference type="SUPFAM" id="SSF53271">
    <property type="entry name" value="PRTase-like"/>
    <property type="match status" value="1"/>
</dbReference>
<dbReference type="CDD" id="cd06223">
    <property type="entry name" value="PRTases_typeI"/>
    <property type="match status" value="1"/>
</dbReference>
<evidence type="ECO:0000313" key="3">
    <source>
        <dbReference type="EMBL" id="ENU33559.1"/>
    </source>
</evidence>
<dbReference type="InterPro" id="IPR029057">
    <property type="entry name" value="PRTase-like"/>
</dbReference>
<evidence type="ECO:0000313" key="4">
    <source>
        <dbReference type="Proteomes" id="UP000018426"/>
    </source>
</evidence>
<dbReference type="AlphaFoldDB" id="N8RJ82"/>
<feature type="domain" description="Phosphoribosyltransferase" evidence="2">
    <location>
        <begin position="136"/>
        <end position="230"/>
    </location>
</feature>